<accession>A0A0G0YIX9</accession>
<evidence type="ECO:0000313" key="2">
    <source>
        <dbReference type="Proteomes" id="UP000033869"/>
    </source>
</evidence>
<comment type="caution">
    <text evidence="1">The sequence shown here is derived from an EMBL/GenBank/DDBJ whole genome shotgun (WGS) entry which is preliminary data.</text>
</comment>
<reference evidence="1 2" key="1">
    <citation type="journal article" date="2015" name="Nature">
        <title>rRNA introns, odd ribosomes, and small enigmatic genomes across a large radiation of phyla.</title>
        <authorList>
            <person name="Brown C.T."/>
            <person name="Hug L.A."/>
            <person name="Thomas B.C."/>
            <person name="Sharon I."/>
            <person name="Castelle C.J."/>
            <person name="Singh A."/>
            <person name="Wilkins M.J."/>
            <person name="Williams K.H."/>
            <person name="Banfield J.F."/>
        </authorList>
    </citation>
    <scope>NUCLEOTIDE SEQUENCE [LARGE SCALE GENOMIC DNA]</scope>
</reference>
<protein>
    <submittedName>
        <fullName evidence="1">Uncharacterized protein</fullName>
    </submittedName>
</protein>
<organism evidence="1 2">
    <name type="scientific">candidate division CPR2 bacterium GW2011_GWC1_41_48</name>
    <dbReference type="NCBI Taxonomy" id="1618344"/>
    <lineage>
        <taxon>Bacteria</taxon>
        <taxon>Bacteria division CPR2</taxon>
    </lineage>
</organism>
<evidence type="ECO:0000313" key="1">
    <source>
        <dbReference type="EMBL" id="KKS09506.1"/>
    </source>
</evidence>
<name>A0A0G0YIX9_UNCC2</name>
<dbReference type="Proteomes" id="UP000033869">
    <property type="component" value="Unassembled WGS sequence"/>
</dbReference>
<sequence length="154" mass="16576">MNTCFTLLQPIQEIQGETKGGHIVVDSPVSARLFPRKSLSLEHSDIAGITSAIISFDGDYCLTTSEVTAMIRSQIEGLSLTIPVVARCGNCLHVIPVSYLETSGQSICPHCPTVFLDEIKVLVHPSAGEVGKLVKEVFENASTIQVLIPKKTKA</sequence>
<dbReference type="AlphaFoldDB" id="A0A0G0YIX9"/>
<dbReference type="EMBL" id="LCBL01000002">
    <property type="protein sequence ID" value="KKS09506.1"/>
    <property type="molecule type" value="Genomic_DNA"/>
</dbReference>
<gene>
    <name evidence="1" type="ORF">UU65_C0002G0284</name>
</gene>
<proteinExistence type="predicted"/>